<feature type="region of interest" description="Disordered" evidence="2">
    <location>
        <begin position="382"/>
        <end position="416"/>
    </location>
</feature>
<name>A0A1K0ISJ3_CUPNE</name>
<proteinExistence type="inferred from homology"/>
<feature type="compositionally biased region" description="Basic and acidic residues" evidence="2">
    <location>
        <begin position="403"/>
        <end position="414"/>
    </location>
</feature>
<dbReference type="GO" id="GO:0009294">
    <property type="term" value="P:DNA-mediated transformation"/>
    <property type="evidence" value="ECO:0007669"/>
    <property type="project" value="InterPro"/>
</dbReference>
<dbReference type="InterPro" id="IPR003488">
    <property type="entry name" value="DprA"/>
</dbReference>
<dbReference type="PANTHER" id="PTHR43022:SF1">
    <property type="entry name" value="PROTEIN SMF"/>
    <property type="match status" value="1"/>
</dbReference>
<dbReference type="EMBL" id="FMSH01000544">
    <property type="protein sequence ID" value="SCV02159.1"/>
    <property type="molecule type" value="Genomic_DNA"/>
</dbReference>
<dbReference type="PANTHER" id="PTHR43022">
    <property type="entry name" value="PROTEIN SMF"/>
    <property type="match status" value="1"/>
</dbReference>
<evidence type="ECO:0000256" key="1">
    <source>
        <dbReference type="ARBA" id="ARBA00006525"/>
    </source>
</evidence>
<dbReference type="AlphaFoldDB" id="A0A1K0ISJ3"/>
<dbReference type="Pfam" id="PF02481">
    <property type="entry name" value="DNA_processg_A"/>
    <property type="match status" value="1"/>
</dbReference>
<reference evidence="4" key="1">
    <citation type="submission" date="2016-09" db="EMBL/GenBank/DDBJ databases">
        <authorList>
            <person name="Capua I."/>
            <person name="De Benedictis P."/>
            <person name="Joannis T."/>
            <person name="Lombin L.H."/>
            <person name="Cattoli G."/>
        </authorList>
    </citation>
    <scope>NUCLEOTIDE SEQUENCE</scope>
    <source>
        <strain evidence="4">B9</strain>
    </source>
</reference>
<evidence type="ECO:0000313" key="4">
    <source>
        <dbReference type="EMBL" id="SCV02159.1"/>
    </source>
</evidence>
<evidence type="ECO:0000256" key="2">
    <source>
        <dbReference type="SAM" id="MobiDB-lite"/>
    </source>
</evidence>
<organism evidence="4">
    <name type="scientific">Cupriavidus necator</name>
    <name type="common">Alcaligenes eutrophus</name>
    <name type="synonym">Ralstonia eutropha</name>
    <dbReference type="NCBI Taxonomy" id="106590"/>
    <lineage>
        <taxon>Bacteria</taxon>
        <taxon>Pseudomonadati</taxon>
        <taxon>Pseudomonadota</taxon>
        <taxon>Betaproteobacteria</taxon>
        <taxon>Burkholderiales</taxon>
        <taxon>Burkholderiaceae</taxon>
        <taxon>Cupriavidus</taxon>
    </lineage>
</organism>
<feature type="domain" description="Smf/DprA SLOG" evidence="3">
    <location>
        <begin position="112"/>
        <end position="310"/>
    </location>
</feature>
<dbReference type="Gene3D" id="3.40.50.450">
    <property type="match status" value="1"/>
</dbReference>
<sequence length="481" mass="52618">MAYGTLHFSDRTSRMTPSLSANTQAILLLTAPLNVGPSSESAPLLTPSEYKSLAIHLRNLQKEPADLIQSEASDVLDACRPIINVDRLRKLLARGFQLSQALERWQSRAIWVLSRADAQYPRRMKSRLREDAPAVLYGCGNMDILDSGGLAVVGSRDVNDELIEYAADIGRLAAHAGRTVVSGGARGVDKAAMKGALEAGGHVIGVLAENLEKIVMNRDERNPLRDGRLVLVSAYDPSAGFNVGHALQRNKLIYAFSEACLVVNSDINKGGTWAGAVEQLERLRYVPVYVRSVGRKSAGLDALQKKGAIPWPNPTSVGELEYVFQIKLEVPQRDPQPNLPMFADEGPPSETPLQEDMESRSTLFSEASPEPLRALSISEAYTETPNSEHQEFGATREQGQTLPHEKKEDSDPTKPRTPAEVLFATVRQVILQLVQAPMKDTEIAVALNVSNAQAKIWLQQLVDDGIVEKKMKPVAYVAKST</sequence>
<protein>
    <submittedName>
        <fullName evidence="4">DNA protecting protein DprA</fullName>
    </submittedName>
</protein>
<feature type="region of interest" description="Disordered" evidence="2">
    <location>
        <begin position="334"/>
        <end position="370"/>
    </location>
</feature>
<dbReference type="SUPFAM" id="SSF102405">
    <property type="entry name" value="MCP/YpsA-like"/>
    <property type="match status" value="1"/>
</dbReference>
<accession>A0A1K0ISJ3</accession>
<evidence type="ECO:0000259" key="3">
    <source>
        <dbReference type="Pfam" id="PF02481"/>
    </source>
</evidence>
<dbReference type="InterPro" id="IPR057666">
    <property type="entry name" value="DrpA_SLOG"/>
</dbReference>
<gene>
    <name evidence="4" type="ORF">CNECB9_930021</name>
</gene>
<comment type="similarity">
    <text evidence="1">Belongs to the DprA/Smf family.</text>
</comment>